<dbReference type="EMBL" id="VSRR010012697">
    <property type="protein sequence ID" value="MPC54874.1"/>
    <property type="molecule type" value="Genomic_DNA"/>
</dbReference>
<keyword evidence="2" id="KW-1185">Reference proteome</keyword>
<comment type="caution">
    <text evidence="1">The sequence shown here is derived from an EMBL/GenBank/DDBJ whole genome shotgun (WGS) entry which is preliminary data.</text>
</comment>
<organism evidence="1 2">
    <name type="scientific">Portunus trituberculatus</name>
    <name type="common">Swimming crab</name>
    <name type="synonym">Neptunus trituberculatus</name>
    <dbReference type="NCBI Taxonomy" id="210409"/>
    <lineage>
        <taxon>Eukaryota</taxon>
        <taxon>Metazoa</taxon>
        <taxon>Ecdysozoa</taxon>
        <taxon>Arthropoda</taxon>
        <taxon>Crustacea</taxon>
        <taxon>Multicrustacea</taxon>
        <taxon>Malacostraca</taxon>
        <taxon>Eumalacostraca</taxon>
        <taxon>Eucarida</taxon>
        <taxon>Decapoda</taxon>
        <taxon>Pleocyemata</taxon>
        <taxon>Brachyura</taxon>
        <taxon>Eubrachyura</taxon>
        <taxon>Portunoidea</taxon>
        <taxon>Portunidae</taxon>
        <taxon>Portuninae</taxon>
        <taxon>Portunus</taxon>
    </lineage>
</organism>
<proteinExistence type="predicted"/>
<sequence length="97" mass="11478">MDNVEEEGRRVGRRREVIRGGITIHENVWCDSSEPISGGLWLTNACTLTRFLIFTINKPLWCNYKYLNEKLPTECRRILFSQDCGTTMDAHWYPYYQ</sequence>
<evidence type="ECO:0000313" key="2">
    <source>
        <dbReference type="Proteomes" id="UP000324222"/>
    </source>
</evidence>
<dbReference type="Proteomes" id="UP000324222">
    <property type="component" value="Unassembled WGS sequence"/>
</dbReference>
<name>A0A5B7GEC9_PORTR</name>
<evidence type="ECO:0000313" key="1">
    <source>
        <dbReference type="EMBL" id="MPC54874.1"/>
    </source>
</evidence>
<accession>A0A5B7GEC9</accession>
<protein>
    <submittedName>
        <fullName evidence="1">Uncharacterized protein</fullName>
    </submittedName>
</protein>
<gene>
    <name evidence="1" type="ORF">E2C01_048803</name>
</gene>
<reference evidence="1 2" key="1">
    <citation type="submission" date="2019-05" db="EMBL/GenBank/DDBJ databases">
        <title>Another draft genome of Portunus trituberculatus and its Hox gene families provides insights of decapod evolution.</title>
        <authorList>
            <person name="Jeong J.-H."/>
            <person name="Song I."/>
            <person name="Kim S."/>
            <person name="Choi T."/>
            <person name="Kim D."/>
            <person name="Ryu S."/>
            <person name="Kim W."/>
        </authorList>
    </citation>
    <scope>NUCLEOTIDE SEQUENCE [LARGE SCALE GENOMIC DNA]</scope>
    <source>
        <tissue evidence="1">Muscle</tissue>
    </source>
</reference>
<dbReference type="AlphaFoldDB" id="A0A5B7GEC9"/>